<evidence type="ECO:0000259" key="5">
    <source>
        <dbReference type="Pfam" id="PF05726"/>
    </source>
</evidence>
<evidence type="ECO:0000313" key="6">
    <source>
        <dbReference type="EMBL" id="MFC0633343.1"/>
    </source>
</evidence>
<feature type="compositionally biased region" description="Pro residues" evidence="3">
    <location>
        <begin position="291"/>
        <end position="302"/>
    </location>
</feature>
<evidence type="ECO:0000256" key="1">
    <source>
        <dbReference type="ARBA" id="ARBA00008416"/>
    </source>
</evidence>
<dbReference type="EMBL" id="JBHLSW010000003">
    <property type="protein sequence ID" value="MFC0633343.1"/>
    <property type="molecule type" value="Genomic_DNA"/>
</dbReference>
<comment type="caution">
    <text evidence="6">The sequence shown here is derived from an EMBL/GenBank/DDBJ whole genome shotgun (WGS) entry which is preliminary data.</text>
</comment>
<comment type="similarity">
    <text evidence="1 2">Belongs to the pirin family.</text>
</comment>
<protein>
    <submittedName>
        <fullName evidence="6">Pirin family protein</fullName>
    </submittedName>
</protein>
<evidence type="ECO:0000259" key="4">
    <source>
        <dbReference type="Pfam" id="PF02678"/>
    </source>
</evidence>
<evidence type="ECO:0000256" key="3">
    <source>
        <dbReference type="SAM" id="MobiDB-lite"/>
    </source>
</evidence>
<dbReference type="PANTHER" id="PTHR13903">
    <property type="entry name" value="PIRIN-RELATED"/>
    <property type="match status" value="1"/>
</dbReference>
<dbReference type="SUPFAM" id="SSF51182">
    <property type="entry name" value="RmlC-like cupins"/>
    <property type="match status" value="1"/>
</dbReference>
<dbReference type="PIRSF" id="PIRSF006232">
    <property type="entry name" value="Pirin"/>
    <property type="match status" value="1"/>
</dbReference>
<sequence>MIDLVINARKKDLGGFEVGRVLPFHQRRMVGPFIFLDQMGPAEFAPGAEAINVRPHPHIGLSTLTYLFEGEIMHRDNTGATQAIRPGEVNWMTAGKGVVHSERTDPLKKSQGGPMHGMQAWIALPLESEDVDPSFHHHGEADQPAYENGGLFARLVAGEAYGAKAAVPVSSPLFYVHWELAEGVRTAPPPGRGAGGYSERALYVVRGEVEVGDQTFHEGQMIVLEPAAEPTVTAKRPSTVMVLGGEPVGERIIWWNFVASSQAKIDAAKADWKAGRMKLPTEDDLEFIPLPDVPSTPEPAPKPDQTHPV</sequence>
<evidence type="ECO:0000313" key="7">
    <source>
        <dbReference type="Proteomes" id="UP001589906"/>
    </source>
</evidence>
<dbReference type="Gene3D" id="2.60.120.10">
    <property type="entry name" value="Jelly Rolls"/>
    <property type="match status" value="2"/>
</dbReference>
<reference evidence="6 7" key="1">
    <citation type="submission" date="2024-09" db="EMBL/GenBank/DDBJ databases">
        <authorList>
            <person name="Sun Q."/>
            <person name="Mori K."/>
        </authorList>
    </citation>
    <scope>NUCLEOTIDE SEQUENCE [LARGE SCALE GENOMIC DNA]</scope>
    <source>
        <strain evidence="6 7">NCAIM B.02621</strain>
    </source>
</reference>
<accession>A0ABV6R151</accession>
<feature type="domain" description="Pirin C-terminal" evidence="5">
    <location>
        <begin position="175"/>
        <end position="277"/>
    </location>
</feature>
<dbReference type="Pfam" id="PF02678">
    <property type="entry name" value="Pirin"/>
    <property type="match status" value="1"/>
</dbReference>
<dbReference type="InterPro" id="IPR011051">
    <property type="entry name" value="RmlC_Cupin_sf"/>
</dbReference>
<feature type="region of interest" description="Disordered" evidence="3">
    <location>
        <begin position="283"/>
        <end position="309"/>
    </location>
</feature>
<dbReference type="Pfam" id="PF05726">
    <property type="entry name" value="Pirin_C"/>
    <property type="match status" value="1"/>
</dbReference>
<dbReference type="InterPro" id="IPR003829">
    <property type="entry name" value="Pirin_N_dom"/>
</dbReference>
<dbReference type="InterPro" id="IPR014710">
    <property type="entry name" value="RmlC-like_jellyroll"/>
</dbReference>
<gene>
    <name evidence="6" type="ORF">ACFFGE_05540</name>
</gene>
<dbReference type="PANTHER" id="PTHR13903:SF8">
    <property type="entry name" value="PIRIN"/>
    <property type="match status" value="1"/>
</dbReference>
<name>A0ABV6R151_9CAUL</name>
<feature type="domain" description="Pirin N-terminal" evidence="4">
    <location>
        <begin position="16"/>
        <end position="122"/>
    </location>
</feature>
<proteinExistence type="inferred from homology"/>
<organism evidence="6 7">
    <name type="scientific">Brevundimonas balnearis</name>
    <dbReference type="NCBI Taxonomy" id="1572858"/>
    <lineage>
        <taxon>Bacteria</taxon>
        <taxon>Pseudomonadati</taxon>
        <taxon>Pseudomonadota</taxon>
        <taxon>Alphaproteobacteria</taxon>
        <taxon>Caulobacterales</taxon>
        <taxon>Caulobacteraceae</taxon>
        <taxon>Brevundimonas</taxon>
    </lineage>
</organism>
<keyword evidence="7" id="KW-1185">Reference proteome</keyword>
<dbReference type="CDD" id="cd02247">
    <property type="entry name" value="cupin_pirin_C"/>
    <property type="match status" value="1"/>
</dbReference>
<dbReference type="InterPro" id="IPR012093">
    <property type="entry name" value="Pirin"/>
</dbReference>
<evidence type="ECO:0000256" key="2">
    <source>
        <dbReference type="RuleBase" id="RU003457"/>
    </source>
</evidence>
<dbReference type="Proteomes" id="UP001589906">
    <property type="component" value="Unassembled WGS sequence"/>
</dbReference>
<dbReference type="RefSeq" id="WP_376835107.1">
    <property type="nucleotide sequence ID" value="NZ_JBHLSW010000003.1"/>
</dbReference>
<dbReference type="InterPro" id="IPR008778">
    <property type="entry name" value="Pirin_C_dom"/>
</dbReference>
<dbReference type="CDD" id="cd02909">
    <property type="entry name" value="cupin_pirin_N"/>
    <property type="match status" value="1"/>
</dbReference>